<dbReference type="PANTHER" id="PTHR31891">
    <property type="entry name" value="FORMAMIDASE C869.04-RELATED"/>
    <property type="match status" value="1"/>
</dbReference>
<name>A0A0C2SR33_AMAMK</name>
<dbReference type="Gene3D" id="3.10.28.20">
    <property type="entry name" value="Acetamidase/Formamidase-like domains"/>
    <property type="match status" value="1"/>
</dbReference>
<dbReference type="STRING" id="946122.A0A0C2SR33"/>
<accession>A0A0C2SR33</accession>
<evidence type="ECO:0000313" key="1">
    <source>
        <dbReference type="EMBL" id="KIL56444.1"/>
    </source>
</evidence>
<dbReference type="OrthoDB" id="3335528at2759"/>
<dbReference type="InterPro" id="IPR004304">
    <property type="entry name" value="FmdA_AmdA"/>
</dbReference>
<dbReference type="SUPFAM" id="SSF141130">
    <property type="entry name" value="Acetamidase/Formamidase-like"/>
    <property type="match status" value="1"/>
</dbReference>
<keyword evidence="2" id="KW-1185">Reference proteome</keyword>
<gene>
    <name evidence="1" type="ORF">M378DRAFT_181972</name>
</gene>
<dbReference type="AlphaFoldDB" id="A0A0C2SR33"/>
<dbReference type="InParanoid" id="A0A0C2SR33"/>
<dbReference type="Proteomes" id="UP000054549">
    <property type="component" value="Unassembled WGS sequence"/>
</dbReference>
<dbReference type="Gene3D" id="2.60.120.580">
    <property type="entry name" value="Acetamidase/Formamidase-like domains"/>
    <property type="match status" value="2"/>
</dbReference>
<dbReference type="GO" id="GO:0016811">
    <property type="term" value="F:hydrolase activity, acting on carbon-nitrogen (but not peptide) bonds, in linear amides"/>
    <property type="evidence" value="ECO:0007669"/>
    <property type="project" value="InterPro"/>
</dbReference>
<proteinExistence type="predicted"/>
<sequence length="320" mass="34656">MGVTIHSVRRAQNHLAWDNSIPPVLRVQSGETVTFDCIDSSNGQVTKDSQVSAVAGFIYGQMDPVTGPVYINGAMPGDTLQVDIISIDIPDWGWTGLIPGFGFLADEFPEAALKIWTLDRTNMVAYFDETKKIKVPLNPFPGEMGVAQGKPGAFSTIPPYNTGGNLDTKYLTVGSTLYLPIEVEGALFSIGDGHAAQGDGEVCGTAIEIPMKATVRLTVLKDKPYTKAPHYRTVVKQGDSPKAGEFYCTTGVGPDIKEATRQAVKSMIEYLMVEHNMSRVDAYILCSVTADLRLHEVVDMPNFVTSASQVGMMLPQSIFV</sequence>
<dbReference type="PANTHER" id="PTHR31891:SF1">
    <property type="entry name" value="FORMAMIDASE C869.04-RELATED"/>
    <property type="match status" value="1"/>
</dbReference>
<evidence type="ECO:0008006" key="3">
    <source>
        <dbReference type="Google" id="ProtNLM"/>
    </source>
</evidence>
<dbReference type="EMBL" id="KN818421">
    <property type="protein sequence ID" value="KIL56444.1"/>
    <property type="molecule type" value="Genomic_DNA"/>
</dbReference>
<dbReference type="FunCoup" id="A0A0C2SR33">
    <property type="interactions" value="140"/>
</dbReference>
<reference evidence="1 2" key="1">
    <citation type="submission" date="2014-04" db="EMBL/GenBank/DDBJ databases">
        <title>Evolutionary Origins and Diversification of the Mycorrhizal Mutualists.</title>
        <authorList>
            <consortium name="DOE Joint Genome Institute"/>
            <consortium name="Mycorrhizal Genomics Consortium"/>
            <person name="Kohler A."/>
            <person name="Kuo A."/>
            <person name="Nagy L.G."/>
            <person name="Floudas D."/>
            <person name="Copeland A."/>
            <person name="Barry K.W."/>
            <person name="Cichocki N."/>
            <person name="Veneault-Fourrey C."/>
            <person name="LaButti K."/>
            <person name="Lindquist E.A."/>
            <person name="Lipzen A."/>
            <person name="Lundell T."/>
            <person name="Morin E."/>
            <person name="Murat C."/>
            <person name="Riley R."/>
            <person name="Ohm R."/>
            <person name="Sun H."/>
            <person name="Tunlid A."/>
            <person name="Henrissat B."/>
            <person name="Grigoriev I.V."/>
            <person name="Hibbett D.S."/>
            <person name="Martin F."/>
        </authorList>
    </citation>
    <scope>NUCLEOTIDE SEQUENCE [LARGE SCALE GENOMIC DNA]</scope>
    <source>
        <strain evidence="1 2">Koide BX008</strain>
    </source>
</reference>
<organism evidence="1 2">
    <name type="scientific">Amanita muscaria (strain Koide BX008)</name>
    <dbReference type="NCBI Taxonomy" id="946122"/>
    <lineage>
        <taxon>Eukaryota</taxon>
        <taxon>Fungi</taxon>
        <taxon>Dikarya</taxon>
        <taxon>Basidiomycota</taxon>
        <taxon>Agaricomycotina</taxon>
        <taxon>Agaricomycetes</taxon>
        <taxon>Agaricomycetidae</taxon>
        <taxon>Agaricales</taxon>
        <taxon>Pluteineae</taxon>
        <taxon>Amanitaceae</taxon>
        <taxon>Amanita</taxon>
    </lineage>
</organism>
<dbReference type="Pfam" id="PF03069">
    <property type="entry name" value="FmdA_AmdA"/>
    <property type="match status" value="2"/>
</dbReference>
<dbReference type="HOGENOM" id="CLU_032013_1_0_1"/>
<evidence type="ECO:0000313" key="2">
    <source>
        <dbReference type="Proteomes" id="UP000054549"/>
    </source>
</evidence>
<protein>
    <recommendedName>
        <fullName evidence="3">Formamidase</fullName>
    </recommendedName>
</protein>